<organism evidence="1">
    <name type="scientific">Acididesulfobacillus acetoxydans</name>
    <dbReference type="NCBI Taxonomy" id="1561005"/>
    <lineage>
        <taxon>Bacteria</taxon>
        <taxon>Bacillati</taxon>
        <taxon>Bacillota</taxon>
        <taxon>Clostridia</taxon>
        <taxon>Eubacteriales</taxon>
        <taxon>Peptococcaceae</taxon>
        <taxon>Acididesulfobacillus</taxon>
    </lineage>
</organism>
<dbReference type="Proteomes" id="UP001071230">
    <property type="component" value="Unassembled WGS sequence"/>
</dbReference>
<dbReference type="Proteomes" id="UP000836597">
    <property type="component" value="Chromosome"/>
</dbReference>
<name>A0A8S0WRN0_9FIRM</name>
<accession>A0A8S0WRN0</accession>
<evidence type="ECO:0000313" key="1">
    <source>
        <dbReference type="EMBL" id="CAA7603404.1"/>
    </source>
</evidence>
<keyword evidence="3" id="KW-1185">Reference proteome</keyword>
<dbReference type="EMBL" id="LR746496">
    <property type="protein sequence ID" value="CAA7603404.1"/>
    <property type="molecule type" value="Genomic_DNA"/>
</dbReference>
<dbReference type="KEGG" id="aacx:DEACI_4227"/>
<evidence type="ECO:0000313" key="3">
    <source>
        <dbReference type="Proteomes" id="UP001071230"/>
    </source>
</evidence>
<sequence length="65" mass="7718">MERKITKKLLEWRKQEEQNALNLVWGQAGRQDLQRSYLWQGVLLRTLSISVWKIRLKSPPSLSVI</sequence>
<evidence type="ECO:0000313" key="2">
    <source>
        <dbReference type="EMBL" id="CEJ06499.1"/>
    </source>
</evidence>
<dbReference type="EMBL" id="CDGJ01000029">
    <property type="protein sequence ID" value="CEJ06499.1"/>
    <property type="molecule type" value="Genomic_DNA"/>
</dbReference>
<gene>
    <name evidence="2" type="ORF">DEACI_0947</name>
    <name evidence="1" type="ORF">DEACI_4227</name>
</gene>
<dbReference type="AlphaFoldDB" id="A0A8S0WRN0"/>
<protein>
    <submittedName>
        <fullName evidence="1">Uncharacterized protein</fullName>
    </submittedName>
</protein>
<proteinExistence type="predicted"/>
<reference evidence="1" key="2">
    <citation type="submission" date="2020-01" db="EMBL/GenBank/DDBJ databases">
        <authorList>
            <person name="Hornung B."/>
        </authorList>
    </citation>
    <scope>NUCLEOTIDE SEQUENCE</scope>
    <source>
        <strain evidence="1">PacBioINE</strain>
    </source>
</reference>
<reference evidence="2" key="1">
    <citation type="submission" date="2014-11" db="EMBL/GenBank/DDBJ databases">
        <authorList>
            <person name="Hornung B.V."/>
        </authorList>
    </citation>
    <scope>NUCLEOTIDE SEQUENCE</scope>
    <source>
        <strain evidence="2">INE</strain>
    </source>
</reference>